<dbReference type="Proteomes" id="UP000231276">
    <property type="component" value="Unassembled WGS sequence"/>
</dbReference>
<protein>
    <recommendedName>
        <fullName evidence="3">Type 4 fimbrial biogenesis protein PilX N-terminal domain-containing protein</fullName>
    </recommendedName>
</protein>
<gene>
    <name evidence="1" type="ORF">COW82_01775</name>
</gene>
<name>A0A2H0DWD7_9BACT</name>
<evidence type="ECO:0008006" key="3">
    <source>
        <dbReference type="Google" id="ProtNLM"/>
    </source>
</evidence>
<sequence length="426" mass="44916">MNSGKDKNLKRGQAVITAVVFFLLVSMTVVLGVSRPVYREVRLSRDTLFSKESFFLAESGQEDVIFRLKNALAVSDIETLSLGSSTAETVILDESGSKTITSTATSSSLVRKLQTKLDLGQGFSFNYGVQVGEGGVHMKNTSKIQGNVFTSGPITAENSPIINGDAISAGPSGLIEDIEVLANAYSHTIRDSYVGGDAFYQIISGTSVAGTSYPGSSDQATTSLPIPDSQIEIWKADAEAGGVSTLCTITTSTTIGPNKFNCSKLLIKGSPTVTFAGHVFVDGDIEFDNTANIVISPSLGGNSVAIIAHDESDEAGGGIITLKNSVNFNGPNENYFLLVSMNNDAEANGGDTSAIDVQNSAEGDILVYAPHGKINLKNSAEIREVTAYEVEVQNSAEVIYETGLVNLLFSSGPSGGYSLNSWKEIE</sequence>
<dbReference type="AlphaFoldDB" id="A0A2H0DWD7"/>
<comment type="caution">
    <text evidence="1">The sequence shown here is derived from an EMBL/GenBank/DDBJ whole genome shotgun (WGS) entry which is preliminary data.</text>
</comment>
<evidence type="ECO:0000313" key="1">
    <source>
        <dbReference type="EMBL" id="PIP86487.1"/>
    </source>
</evidence>
<reference evidence="1 2" key="1">
    <citation type="submission" date="2017-09" db="EMBL/GenBank/DDBJ databases">
        <title>Depth-based differentiation of microbial function through sediment-hosted aquifers and enrichment of novel symbionts in the deep terrestrial subsurface.</title>
        <authorList>
            <person name="Probst A.J."/>
            <person name="Ladd B."/>
            <person name="Jarett J.K."/>
            <person name="Geller-Mcgrath D.E."/>
            <person name="Sieber C.M."/>
            <person name="Emerson J.B."/>
            <person name="Anantharaman K."/>
            <person name="Thomas B.C."/>
            <person name="Malmstrom R."/>
            <person name="Stieglmeier M."/>
            <person name="Klingl A."/>
            <person name="Woyke T."/>
            <person name="Ryan C.M."/>
            <person name="Banfield J.F."/>
        </authorList>
    </citation>
    <scope>NUCLEOTIDE SEQUENCE [LARGE SCALE GENOMIC DNA]</scope>
    <source>
        <strain evidence="1">CG22_combo_CG10-13_8_21_14_all_43_18</strain>
    </source>
</reference>
<organism evidence="1 2">
    <name type="scientific">Candidatus Campbellbacteria bacterium CG22_combo_CG10-13_8_21_14_all_43_18</name>
    <dbReference type="NCBI Taxonomy" id="1974530"/>
    <lineage>
        <taxon>Bacteria</taxon>
        <taxon>Candidatus Campbelliibacteriota</taxon>
    </lineage>
</organism>
<accession>A0A2H0DWD7</accession>
<proteinExistence type="predicted"/>
<evidence type="ECO:0000313" key="2">
    <source>
        <dbReference type="Proteomes" id="UP000231276"/>
    </source>
</evidence>
<dbReference type="EMBL" id="PCTS01000024">
    <property type="protein sequence ID" value="PIP86487.1"/>
    <property type="molecule type" value="Genomic_DNA"/>
</dbReference>